<dbReference type="Proteomes" id="UP000572540">
    <property type="component" value="Unassembled WGS sequence"/>
</dbReference>
<evidence type="ECO:0000256" key="1">
    <source>
        <dbReference type="SAM" id="MobiDB-lite"/>
    </source>
</evidence>
<accession>A0A7Y9WBA2</accession>
<feature type="region of interest" description="Disordered" evidence="1">
    <location>
        <begin position="37"/>
        <end position="63"/>
    </location>
</feature>
<protein>
    <submittedName>
        <fullName evidence="2">Uncharacterized protein</fullName>
    </submittedName>
</protein>
<dbReference type="EMBL" id="JACCAU010000001">
    <property type="protein sequence ID" value="NYH17665.1"/>
    <property type="molecule type" value="Genomic_DNA"/>
</dbReference>
<evidence type="ECO:0000313" key="3">
    <source>
        <dbReference type="Proteomes" id="UP000572540"/>
    </source>
</evidence>
<name>A0A7Y9WBA2_9BURK</name>
<organism evidence="2 3">
    <name type="scientific">Paraburkholderia bryophila</name>
    <dbReference type="NCBI Taxonomy" id="420952"/>
    <lineage>
        <taxon>Bacteria</taxon>
        <taxon>Pseudomonadati</taxon>
        <taxon>Pseudomonadota</taxon>
        <taxon>Betaproteobacteria</taxon>
        <taxon>Burkholderiales</taxon>
        <taxon>Burkholderiaceae</taxon>
        <taxon>Paraburkholderia</taxon>
    </lineage>
</organism>
<dbReference type="AlphaFoldDB" id="A0A7Y9WBA2"/>
<evidence type="ECO:0000313" key="2">
    <source>
        <dbReference type="EMBL" id="NYH17665.1"/>
    </source>
</evidence>
<feature type="compositionally biased region" description="Basic and acidic residues" evidence="1">
    <location>
        <begin position="51"/>
        <end position="63"/>
    </location>
</feature>
<sequence>MQSFDISLHEGRIIEARLQGVSRADCVLEELAGGRDPANTIPCTQGHSLGGKRDGSYCRQELS</sequence>
<proteinExistence type="predicted"/>
<gene>
    <name evidence="2" type="ORF">GGD41_004893</name>
</gene>
<comment type="caution">
    <text evidence="2">The sequence shown here is derived from an EMBL/GenBank/DDBJ whole genome shotgun (WGS) entry which is preliminary data.</text>
</comment>
<reference evidence="2 3" key="1">
    <citation type="submission" date="2020-07" db="EMBL/GenBank/DDBJ databases">
        <title>Exploring microbial biodiversity for novel pathways involved in the catabolism of aromatic compounds derived from lignin.</title>
        <authorList>
            <person name="Elkins J."/>
        </authorList>
    </citation>
    <scope>NUCLEOTIDE SEQUENCE [LARGE SCALE GENOMIC DNA]</scope>
    <source>
        <strain evidence="2 3">H2C3B</strain>
    </source>
</reference>